<reference evidence="3" key="2">
    <citation type="submission" date="2016-06" db="UniProtKB">
        <authorList>
            <consortium name="WormBaseParasite"/>
        </authorList>
    </citation>
    <scope>IDENTIFICATION</scope>
</reference>
<evidence type="ECO:0000256" key="1">
    <source>
        <dbReference type="SAM" id="MobiDB-lite"/>
    </source>
</evidence>
<proteinExistence type="predicted"/>
<sequence>MTDVADTLHGQNDEIEPTNHKESTTADQPEKEQKTSDQLEEMEQLKGEVIAAMEEFQKQQQHNIDKPAVGLLNVDYLQSDQKELLGSRQQRSALIDQGTSQLKGELSAKMVEECQNQQKQNIDALTEAQKGNEFGCNFNSGGAMAAIRSFSNRGGNCSVYFHHLYGPSIECAKW</sequence>
<evidence type="ECO:0000313" key="2">
    <source>
        <dbReference type="Proteomes" id="UP000050741"/>
    </source>
</evidence>
<organism evidence="2 3">
    <name type="scientific">Globodera pallida</name>
    <name type="common">Potato cyst nematode worm</name>
    <name type="synonym">Heterodera pallida</name>
    <dbReference type="NCBI Taxonomy" id="36090"/>
    <lineage>
        <taxon>Eukaryota</taxon>
        <taxon>Metazoa</taxon>
        <taxon>Ecdysozoa</taxon>
        <taxon>Nematoda</taxon>
        <taxon>Chromadorea</taxon>
        <taxon>Rhabditida</taxon>
        <taxon>Tylenchina</taxon>
        <taxon>Tylenchomorpha</taxon>
        <taxon>Tylenchoidea</taxon>
        <taxon>Heteroderidae</taxon>
        <taxon>Heteroderinae</taxon>
        <taxon>Globodera</taxon>
    </lineage>
</organism>
<feature type="compositionally biased region" description="Basic and acidic residues" evidence="1">
    <location>
        <begin position="17"/>
        <end position="37"/>
    </location>
</feature>
<protein>
    <submittedName>
        <fullName evidence="3">Ground-like domain-containing protein</fullName>
    </submittedName>
</protein>
<feature type="region of interest" description="Disordered" evidence="1">
    <location>
        <begin position="1"/>
        <end position="39"/>
    </location>
</feature>
<dbReference type="Proteomes" id="UP000050741">
    <property type="component" value="Unassembled WGS sequence"/>
</dbReference>
<evidence type="ECO:0000313" key="3">
    <source>
        <dbReference type="WBParaSite" id="GPLIN_000939800"/>
    </source>
</evidence>
<dbReference type="WBParaSite" id="GPLIN_000939800">
    <property type="protein sequence ID" value="GPLIN_000939800"/>
    <property type="gene ID" value="GPLIN_000939800"/>
</dbReference>
<reference evidence="2" key="1">
    <citation type="submission" date="2014-05" db="EMBL/GenBank/DDBJ databases">
        <title>The genome and life-stage specific transcriptomes of Globodera pallida elucidate key aspects of plant parasitism by a cyst nematode.</title>
        <authorList>
            <person name="Cotton J.A."/>
            <person name="Lilley C.J."/>
            <person name="Jones L.M."/>
            <person name="Kikuchi T."/>
            <person name="Reid A.J."/>
            <person name="Thorpe P."/>
            <person name="Tsai I.J."/>
            <person name="Beasley H."/>
            <person name="Blok V."/>
            <person name="Cock P.J.A."/>
            <person name="Van den Akker S.E."/>
            <person name="Holroyd N."/>
            <person name="Hunt M."/>
            <person name="Mantelin S."/>
            <person name="Naghra H."/>
            <person name="Pain A."/>
            <person name="Palomares-Rius J.E."/>
            <person name="Zarowiecki M."/>
            <person name="Berriman M."/>
            <person name="Jones J.T."/>
            <person name="Urwin P.E."/>
        </authorList>
    </citation>
    <scope>NUCLEOTIDE SEQUENCE [LARGE SCALE GENOMIC DNA]</scope>
    <source>
        <strain evidence="2">Lindley</strain>
    </source>
</reference>
<dbReference type="AlphaFoldDB" id="A0A183C951"/>
<keyword evidence="2" id="KW-1185">Reference proteome</keyword>
<accession>A0A183C951</accession>
<name>A0A183C951_GLOPA</name>